<feature type="region of interest" description="Disordered" evidence="1">
    <location>
        <begin position="1"/>
        <end position="21"/>
    </location>
</feature>
<organism evidence="2 3">
    <name type="scientific">Portunus trituberculatus</name>
    <name type="common">Swimming crab</name>
    <name type="synonym">Neptunus trituberculatus</name>
    <dbReference type="NCBI Taxonomy" id="210409"/>
    <lineage>
        <taxon>Eukaryota</taxon>
        <taxon>Metazoa</taxon>
        <taxon>Ecdysozoa</taxon>
        <taxon>Arthropoda</taxon>
        <taxon>Crustacea</taxon>
        <taxon>Multicrustacea</taxon>
        <taxon>Malacostraca</taxon>
        <taxon>Eumalacostraca</taxon>
        <taxon>Eucarida</taxon>
        <taxon>Decapoda</taxon>
        <taxon>Pleocyemata</taxon>
        <taxon>Brachyura</taxon>
        <taxon>Eubrachyura</taxon>
        <taxon>Portunoidea</taxon>
        <taxon>Portunidae</taxon>
        <taxon>Portuninae</taxon>
        <taxon>Portunus</taxon>
    </lineage>
</organism>
<dbReference type="Proteomes" id="UP000324222">
    <property type="component" value="Unassembled WGS sequence"/>
</dbReference>
<name>A0A5B7KFX8_PORTR</name>
<dbReference type="AlphaFoldDB" id="A0A5B7KFX8"/>
<feature type="compositionally biased region" description="Acidic residues" evidence="1">
    <location>
        <begin position="1"/>
        <end position="13"/>
    </location>
</feature>
<gene>
    <name evidence="2" type="ORF">E2C01_101369</name>
</gene>
<keyword evidence="3" id="KW-1185">Reference proteome</keyword>
<evidence type="ECO:0000313" key="2">
    <source>
        <dbReference type="EMBL" id="MPD05617.1"/>
    </source>
</evidence>
<dbReference type="EMBL" id="VSRR010146886">
    <property type="protein sequence ID" value="MPD05617.1"/>
    <property type="molecule type" value="Genomic_DNA"/>
</dbReference>
<comment type="caution">
    <text evidence="2">The sequence shown here is derived from an EMBL/GenBank/DDBJ whole genome shotgun (WGS) entry which is preliminary data.</text>
</comment>
<evidence type="ECO:0000313" key="3">
    <source>
        <dbReference type="Proteomes" id="UP000324222"/>
    </source>
</evidence>
<sequence>MEVEAEEKEEEWSNDQNNHNNNDGAMLMIKAAILMIITMMRGDKREVGAGQVNVGEEYWYFLDELRRGQVGHIPCKTIKSQRNDPKWMTDRLKSYIGQKKNIYKGRKAGDETLWPLYSELVRTVKRLTRKAKSNYEFRVTSQAKTDPKGFFHLYKTKAEKK</sequence>
<accession>A0A5B7KFX8</accession>
<proteinExistence type="predicted"/>
<evidence type="ECO:0000256" key="1">
    <source>
        <dbReference type="SAM" id="MobiDB-lite"/>
    </source>
</evidence>
<reference evidence="2 3" key="1">
    <citation type="submission" date="2019-05" db="EMBL/GenBank/DDBJ databases">
        <title>Another draft genome of Portunus trituberculatus and its Hox gene families provides insights of decapod evolution.</title>
        <authorList>
            <person name="Jeong J.-H."/>
            <person name="Song I."/>
            <person name="Kim S."/>
            <person name="Choi T."/>
            <person name="Kim D."/>
            <person name="Ryu S."/>
            <person name="Kim W."/>
        </authorList>
    </citation>
    <scope>NUCLEOTIDE SEQUENCE [LARGE SCALE GENOMIC DNA]</scope>
    <source>
        <tissue evidence="2">Muscle</tissue>
    </source>
</reference>
<protein>
    <submittedName>
        <fullName evidence="2">Uncharacterized protein</fullName>
    </submittedName>
</protein>